<evidence type="ECO:0000313" key="2">
    <source>
        <dbReference type="EMBL" id="WAR11140.1"/>
    </source>
</evidence>
<protein>
    <recommendedName>
        <fullName evidence="4">DUF4371 domain-containing protein</fullName>
    </recommendedName>
</protein>
<dbReference type="EMBL" id="CP111018">
    <property type="protein sequence ID" value="WAR11140.1"/>
    <property type="molecule type" value="Genomic_DNA"/>
</dbReference>
<feature type="region of interest" description="Disordered" evidence="1">
    <location>
        <begin position="1"/>
        <end position="28"/>
    </location>
</feature>
<name>A0ABY7EPG9_MYAAR</name>
<dbReference type="PANTHER" id="PTHR37162:SF1">
    <property type="entry name" value="BED-TYPE DOMAIN-CONTAINING PROTEIN"/>
    <property type="match status" value="1"/>
</dbReference>
<dbReference type="PANTHER" id="PTHR37162">
    <property type="entry name" value="HAT FAMILY DIMERISATION DOMAINCONTAINING PROTEIN-RELATED"/>
    <property type="match status" value="1"/>
</dbReference>
<sequence length="719" mass="82175">MRTQNDVIKVDGNNNSSGNSSRQPENPFKVVPMCDRSVSNSEAMLLGFLAENSLPFTMAPKLVDLAKSLNKDQKALNHVSMDRTTASYKMKYGMAETMKNRTVENLKVNKFSLNIDESTSTNLHRVLTILVSYFDKQKSSVVIEHLASLDVIKVDAETLTEHIVSIFTENEIPWSNLVSVLMDSCSVMRGSKSGVETRLKQYAPHLLDIDGDTCHHVHNASKKFCAPFDCWIEQLFTDIANDVKWSTDTRDAMKEVAILLDVKFTMPERYVSHRWLSCYDVAVNTKRMSDVHKVFYYSFLRTEDQAIYSQIIDEVLQRIRVGENATREIRAIQKAFGKKKLTTDGKNRKGRIIECLFEKSVKSELTLNFYISVLPMLKCYVTMFETKEPLIHTLMEKQENLMAKFMACIVRPEVVIEKSGSKLCKVDLGDESDVFLREKDMFIGAANKKLISSLSGKDPVVQDFRKRAATAYITCARYLQHKLPLKNQVLRAASGISPDRRADSYTSQLLNRLPDLVKTINEDEEDDEKYTVEVKDFQIDMNLPPYIPGTRIDSWWSAVSKTGKYPTLCNMVFALLSCFHGPQVESSFNIMGDILNTRTGRMNIETYSAIQSVKYGLAREKVDAVRQFARPDPVRDPVDKVMCMNLRSAAGKYKKEMEINRSVEEEKRKSLKLKKTKRANKEKQSEIARKELEEHGVRMVNKRKKEMLENLAAKRKHIA</sequence>
<evidence type="ECO:0008006" key="4">
    <source>
        <dbReference type="Google" id="ProtNLM"/>
    </source>
</evidence>
<organism evidence="2 3">
    <name type="scientific">Mya arenaria</name>
    <name type="common">Soft-shell clam</name>
    <dbReference type="NCBI Taxonomy" id="6604"/>
    <lineage>
        <taxon>Eukaryota</taxon>
        <taxon>Metazoa</taxon>
        <taxon>Spiralia</taxon>
        <taxon>Lophotrochozoa</taxon>
        <taxon>Mollusca</taxon>
        <taxon>Bivalvia</taxon>
        <taxon>Autobranchia</taxon>
        <taxon>Heteroconchia</taxon>
        <taxon>Euheterodonta</taxon>
        <taxon>Imparidentia</taxon>
        <taxon>Neoheterodontei</taxon>
        <taxon>Myida</taxon>
        <taxon>Myoidea</taxon>
        <taxon>Myidae</taxon>
        <taxon>Mya</taxon>
    </lineage>
</organism>
<gene>
    <name evidence="2" type="ORF">MAR_036216</name>
</gene>
<dbReference type="Proteomes" id="UP001164746">
    <property type="component" value="Chromosome 7"/>
</dbReference>
<reference evidence="2" key="1">
    <citation type="submission" date="2022-11" db="EMBL/GenBank/DDBJ databases">
        <title>Centuries of genome instability and evolution in soft-shell clam transmissible cancer (bioRxiv).</title>
        <authorList>
            <person name="Hart S.F.M."/>
            <person name="Yonemitsu M.A."/>
            <person name="Giersch R.M."/>
            <person name="Beal B.F."/>
            <person name="Arriagada G."/>
            <person name="Davis B.W."/>
            <person name="Ostrander E.A."/>
            <person name="Goff S.P."/>
            <person name="Metzger M.J."/>
        </authorList>
    </citation>
    <scope>NUCLEOTIDE SEQUENCE</scope>
    <source>
        <strain evidence="2">MELC-2E11</strain>
        <tissue evidence="2">Siphon/mantle</tissue>
    </source>
</reference>
<dbReference type="SUPFAM" id="SSF53098">
    <property type="entry name" value="Ribonuclease H-like"/>
    <property type="match status" value="1"/>
</dbReference>
<evidence type="ECO:0000256" key="1">
    <source>
        <dbReference type="SAM" id="MobiDB-lite"/>
    </source>
</evidence>
<proteinExistence type="predicted"/>
<keyword evidence="3" id="KW-1185">Reference proteome</keyword>
<accession>A0ABY7EPG9</accession>
<feature type="compositionally biased region" description="Basic and acidic residues" evidence="1">
    <location>
        <begin position="679"/>
        <end position="690"/>
    </location>
</feature>
<dbReference type="InterPro" id="IPR012337">
    <property type="entry name" value="RNaseH-like_sf"/>
</dbReference>
<feature type="region of interest" description="Disordered" evidence="1">
    <location>
        <begin position="664"/>
        <end position="690"/>
    </location>
</feature>
<evidence type="ECO:0000313" key="3">
    <source>
        <dbReference type="Proteomes" id="UP001164746"/>
    </source>
</evidence>
<feature type="compositionally biased region" description="Basic residues" evidence="1">
    <location>
        <begin position="669"/>
        <end position="678"/>
    </location>
</feature>
<feature type="compositionally biased region" description="Low complexity" evidence="1">
    <location>
        <begin position="12"/>
        <end position="21"/>
    </location>
</feature>
<dbReference type="CDD" id="cd22249">
    <property type="entry name" value="UDM1_RNF168_RNF169-like"/>
    <property type="match status" value="1"/>
</dbReference>